<dbReference type="Pfam" id="PF08915">
    <property type="entry name" value="tRNA-Thr_ED"/>
    <property type="match status" value="1"/>
</dbReference>
<keyword evidence="2" id="KW-0436">Ligase</keyword>
<name>A0A1I7BBM8_METTE</name>
<gene>
    <name evidence="2" type="ORF">SAMN02910340_02693</name>
</gene>
<keyword evidence="2" id="KW-0030">Aminoacyl-tRNA synthetase</keyword>
<keyword evidence="3" id="KW-1185">Reference proteome</keyword>
<dbReference type="AlphaFoldDB" id="A0A1I7BBM8"/>
<proteinExistence type="predicted"/>
<feature type="domain" description="Threonyl-tRNA synthetase editing" evidence="1">
    <location>
        <begin position="1"/>
        <end position="55"/>
    </location>
</feature>
<sequence>MKLLMFDTEDFWYKKFSKTVDSAETCEVEKSTTDSLVIFLNVEKEDEDQRIELLKRL</sequence>
<dbReference type="Gene3D" id="3.50.80.10">
    <property type="entry name" value="D-tyrosyl-tRNA(Tyr) deacylase"/>
    <property type="match status" value="1"/>
</dbReference>
<dbReference type="GO" id="GO:0004829">
    <property type="term" value="F:threonine-tRNA ligase activity"/>
    <property type="evidence" value="ECO:0007669"/>
    <property type="project" value="InterPro"/>
</dbReference>
<evidence type="ECO:0000259" key="1">
    <source>
        <dbReference type="Pfam" id="PF08915"/>
    </source>
</evidence>
<dbReference type="GO" id="GO:0005737">
    <property type="term" value="C:cytoplasm"/>
    <property type="evidence" value="ECO:0007669"/>
    <property type="project" value="InterPro"/>
</dbReference>
<reference evidence="2 3" key="1">
    <citation type="submission" date="2016-10" db="EMBL/GenBank/DDBJ databases">
        <authorList>
            <person name="Varghese N."/>
            <person name="Submissions S."/>
        </authorList>
    </citation>
    <scope>NUCLEOTIDE SEQUENCE [LARGE SCALE GENOMIC DNA]</scope>
    <source>
        <strain evidence="2 3">DSM 11855</strain>
    </source>
</reference>
<protein>
    <submittedName>
        <fullName evidence="2">Editing domain of threonyl-tRNA synthetase</fullName>
    </submittedName>
</protein>
<dbReference type="InterPro" id="IPR023509">
    <property type="entry name" value="DTD-like_sf"/>
</dbReference>
<dbReference type="Proteomes" id="UP000323733">
    <property type="component" value="Unassembled WGS sequence"/>
</dbReference>
<evidence type="ECO:0000313" key="3">
    <source>
        <dbReference type="Proteomes" id="UP000323733"/>
    </source>
</evidence>
<dbReference type="EMBL" id="FPAO01000016">
    <property type="protein sequence ID" value="SFT84609.1"/>
    <property type="molecule type" value="Genomic_DNA"/>
</dbReference>
<dbReference type="GO" id="GO:0008270">
    <property type="term" value="F:zinc ion binding"/>
    <property type="evidence" value="ECO:0007669"/>
    <property type="project" value="InterPro"/>
</dbReference>
<dbReference type="GO" id="GO:0005524">
    <property type="term" value="F:ATP binding"/>
    <property type="evidence" value="ECO:0007669"/>
    <property type="project" value="InterPro"/>
</dbReference>
<accession>A0A1I7BBM8</accession>
<organism evidence="2 3">
    <name type="scientific">Methanosarcina thermophila</name>
    <dbReference type="NCBI Taxonomy" id="2210"/>
    <lineage>
        <taxon>Archaea</taxon>
        <taxon>Methanobacteriati</taxon>
        <taxon>Methanobacteriota</taxon>
        <taxon>Stenosarchaea group</taxon>
        <taxon>Methanomicrobia</taxon>
        <taxon>Methanosarcinales</taxon>
        <taxon>Methanosarcinaceae</taxon>
        <taxon>Methanosarcina</taxon>
    </lineage>
</organism>
<evidence type="ECO:0000313" key="2">
    <source>
        <dbReference type="EMBL" id="SFT84609.1"/>
    </source>
</evidence>
<dbReference type="InterPro" id="IPR015011">
    <property type="entry name" value="Threonyl-tRNA_syn_edit_dom_arc"/>
</dbReference>